<dbReference type="AlphaFoldDB" id="A0A8D8YI04"/>
<evidence type="ECO:0000256" key="1">
    <source>
        <dbReference type="ARBA" id="ARBA00022786"/>
    </source>
</evidence>
<name>A0A8D8YI04_9HEMI</name>
<dbReference type="InterPro" id="IPR051341">
    <property type="entry name" value="Zyg-11_UBL_adapter"/>
</dbReference>
<dbReference type="InterPro" id="IPR032675">
    <property type="entry name" value="LRR_dom_sf"/>
</dbReference>
<dbReference type="InterPro" id="IPR056845">
    <property type="entry name" value="LRR_Zer-1"/>
</dbReference>
<reference evidence="4" key="1">
    <citation type="submission" date="2021-05" db="EMBL/GenBank/DDBJ databases">
        <authorList>
            <person name="Alioto T."/>
            <person name="Alioto T."/>
            <person name="Gomez Garrido J."/>
        </authorList>
    </citation>
    <scope>NUCLEOTIDE SEQUENCE</scope>
</reference>
<dbReference type="SUPFAM" id="SSF52047">
    <property type="entry name" value="RNI-like"/>
    <property type="match status" value="1"/>
</dbReference>
<dbReference type="InterPro" id="IPR055142">
    <property type="entry name" value="ZER1-like_C"/>
</dbReference>
<dbReference type="EMBL" id="HBUF01377274">
    <property type="protein sequence ID" value="CAG6728850.1"/>
    <property type="molecule type" value="Transcribed_RNA"/>
</dbReference>
<dbReference type="Pfam" id="PF22964">
    <property type="entry name" value="ZER1-like_2nd"/>
    <property type="match status" value="1"/>
</dbReference>
<dbReference type="Pfam" id="PF25013">
    <property type="entry name" value="LRR_Zer-1"/>
    <property type="match status" value="1"/>
</dbReference>
<dbReference type="SUPFAM" id="SSF48371">
    <property type="entry name" value="ARM repeat"/>
    <property type="match status" value="1"/>
</dbReference>
<organism evidence="4">
    <name type="scientific">Cacopsylla melanoneura</name>
    <dbReference type="NCBI Taxonomy" id="428564"/>
    <lineage>
        <taxon>Eukaryota</taxon>
        <taxon>Metazoa</taxon>
        <taxon>Ecdysozoa</taxon>
        <taxon>Arthropoda</taxon>
        <taxon>Hexapoda</taxon>
        <taxon>Insecta</taxon>
        <taxon>Pterygota</taxon>
        <taxon>Neoptera</taxon>
        <taxon>Paraneoptera</taxon>
        <taxon>Hemiptera</taxon>
        <taxon>Sternorrhyncha</taxon>
        <taxon>Psylloidea</taxon>
        <taxon>Psyllidae</taxon>
        <taxon>Psyllinae</taxon>
        <taxon>Cacopsylla</taxon>
    </lineage>
</organism>
<proteinExistence type="predicted"/>
<dbReference type="InterPro" id="IPR016024">
    <property type="entry name" value="ARM-type_fold"/>
</dbReference>
<evidence type="ECO:0000313" key="4">
    <source>
        <dbReference type="EMBL" id="CAG6728851.1"/>
    </source>
</evidence>
<evidence type="ECO:0000259" key="3">
    <source>
        <dbReference type="Pfam" id="PF25013"/>
    </source>
</evidence>
<accession>A0A8D8YI04</accession>
<dbReference type="Gene3D" id="1.25.10.10">
    <property type="entry name" value="Leucine-rich Repeat Variant"/>
    <property type="match status" value="1"/>
</dbReference>
<evidence type="ECO:0000259" key="2">
    <source>
        <dbReference type="Pfam" id="PF22964"/>
    </source>
</evidence>
<sequence length="762" mass="86255">MYEHPQSLKDVCIDFICDNVQALVQKDPSVEPVGKQNELVYSNDNMFLPQTISEQLLTTLSAKNQLNDFTMGMFDHKHCTLSEIYLPDAKNLTTRGLRKLKQHKICAIKVFEMKVAVNDLIGCLGEWTLNNLKCLNVTDSSFLQKNYCFIIIPISKLKSLHTLNVRCTEFNNHGLEIVVEDLPCIQCLDISRTRISDISLLKKIKHRLRYLAMHNIHLTESIVDTLAQLRQLRLLDISEEKSSSTFEMEATPPVPHVNSLLKQQDLFPYITSLDLSGQECVEVSLVEFFVKSHPSLKFLGVVHCDCCDDTMFTDSTHPYFNPELQVAGTANESQIILSLQHYSSIQACVQKSLYKLFRLTQDYYQLYSSDHPRPDIIRLVLDAMNRHENVYGIQMAATACVYNLTKGAQAKMLHPTLLRHVVQSTLNAMANFPIHLQLQKNALLTLCSDRILQDVSYDKYRCATLVMDCLCSFEDPSMNRMCVAICSILAAKIPTRLTSKLGVKPPYMVKLLSIVHRKTVTKQPDMTLRFTLSALWNLTDESPETCETFIMDGGLKLYHMVLENFAGNSAIETKVLGLINNIAEVPHLRHHLCDSLFLEVLGNLLGSPHIDVSYFAAGILSHLACHGETTTRYDADLRGLLDKLSAQVQSWEAPDGEMVAYRSFKPFEPLLVSEHPEVKLWAVWAIQHVCARNPARYCAMLERESGSCLIRQMEHDDTLTRDSAVLKIVSNIVKLLDSERAKRKGAELILTCDMDEGGEEVR</sequence>
<dbReference type="EMBL" id="HBUF01377275">
    <property type="protein sequence ID" value="CAG6728851.1"/>
    <property type="molecule type" value="Transcribed_RNA"/>
</dbReference>
<feature type="domain" description="Protein zer-1 homolog-like C-terminal" evidence="2">
    <location>
        <begin position="383"/>
        <end position="733"/>
    </location>
</feature>
<dbReference type="InterPro" id="IPR011989">
    <property type="entry name" value="ARM-like"/>
</dbReference>
<dbReference type="PANTHER" id="PTHR12904">
    <property type="match status" value="1"/>
</dbReference>
<dbReference type="GO" id="GO:0031462">
    <property type="term" value="C:Cul2-RING ubiquitin ligase complex"/>
    <property type="evidence" value="ECO:0007669"/>
    <property type="project" value="TreeGrafter"/>
</dbReference>
<dbReference type="PANTHER" id="PTHR12904:SF22">
    <property type="entry name" value="ZYG-11 FAMILY MEMBER B, CELL CYCLE REGULATOR"/>
    <property type="match status" value="1"/>
</dbReference>
<protein>
    <submittedName>
        <fullName evidence="4">Protein zyg-11 homolog B</fullName>
    </submittedName>
</protein>
<dbReference type="Gene3D" id="3.80.10.10">
    <property type="entry name" value="Ribonuclease Inhibitor"/>
    <property type="match status" value="1"/>
</dbReference>
<feature type="domain" description="Zer-1-like leucine-rich repeats region" evidence="3">
    <location>
        <begin position="178"/>
        <end position="278"/>
    </location>
</feature>
<keyword evidence="1" id="KW-0833">Ubl conjugation pathway</keyword>